<comment type="caution">
    <text evidence="4">The sequence shown here is derived from an EMBL/GenBank/DDBJ whole genome shotgun (WGS) entry which is preliminary data.</text>
</comment>
<name>A0ABQ2L9A2_9BACL</name>
<feature type="signal peptide" evidence="3">
    <location>
        <begin position="1"/>
        <end position="24"/>
    </location>
</feature>
<dbReference type="RefSeq" id="WP_229675723.1">
    <property type="nucleotide sequence ID" value="NZ_BMLN01000010.1"/>
</dbReference>
<dbReference type="InterPro" id="IPR006175">
    <property type="entry name" value="YjgF/YER057c/UK114"/>
</dbReference>
<evidence type="ECO:0000313" key="4">
    <source>
        <dbReference type="EMBL" id="GGO05607.1"/>
    </source>
</evidence>
<protein>
    <recommendedName>
        <fullName evidence="6">RidA family protein</fullName>
    </recommendedName>
</protein>
<dbReference type="PANTHER" id="PTHR11803">
    <property type="entry name" value="2-IMINOBUTANOATE/2-IMINOPROPANOATE DEAMINASE RIDA"/>
    <property type="match status" value="1"/>
</dbReference>
<dbReference type="SUPFAM" id="SSF55298">
    <property type="entry name" value="YjgF-like"/>
    <property type="match status" value="3"/>
</dbReference>
<sequence>MFKTKKPALKVLAGLIAVQVGVSAYGTTAFAEPIFTSPNGVHTLAPVGAIQPTGTWNLGTQAGDNIYVAGMRGIDPSTNQLVASPEGRIRQAFLNMKLIAESEGASLQDATRIVVYTTDMYRYRPLVNQIQQELWGAGPYPPRTIVEVDRLNQDDIVEVEGTFYAPEATNNGVSENAGGKKESAEGENISPNGVKTLMPVGAIQPTGTWNLGTRAGDNIYVAGMRGIDPSTNQLVASEESRIRQAFLNMKLIAESEGASLQDATRIVVYTTDMYRYRPLVNQIQQELWGAGPYPPRTIVEVDRLNQDDIVEVEGTFYAPEATNNGVSENAGGKKESAEGENISPNGVKTLMPVGAIQPTGTWNLGTRAGDNIYVAGMRGIDPSTNQLVASEESRIRQAFLNMKLIAESEGASLQDAARIVVYTTDMYRYRPLVNQIQQELWGAGPYPPRTIVEVDRLNQDDIVEVEGTFYAPEATNNASEKEVN</sequence>
<proteinExistence type="inferred from homology"/>
<evidence type="ECO:0000256" key="1">
    <source>
        <dbReference type="ARBA" id="ARBA00010552"/>
    </source>
</evidence>
<feature type="region of interest" description="Disordered" evidence="2">
    <location>
        <begin position="168"/>
        <end position="191"/>
    </location>
</feature>
<organism evidence="4 5">
    <name type="scientific">Saccharibacillus kuerlensis</name>
    <dbReference type="NCBI Taxonomy" id="459527"/>
    <lineage>
        <taxon>Bacteria</taxon>
        <taxon>Bacillati</taxon>
        <taxon>Bacillota</taxon>
        <taxon>Bacilli</taxon>
        <taxon>Bacillales</taxon>
        <taxon>Paenibacillaceae</taxon>
        <taxon>Saccharibacillus</taxon>
    </lineage>
</organism>
<dbReference type="EMBL" id="BMLN01000010">
    <property type="protein sequence ID" value="GGO05607.1"/>
    <property type="molecule type" value="Genomic_DNA"/>
</dbReference>
<dbReference type="PANTHER" id="PTHR11803:SF58">
    <property type="entry name" value="PROTEIN HMF1-RELATED"/>
    <property type="match status" value="1"/>
</dbReference>
<keyword evidence="3" id="KW-0732">Signal</keyword>
<feature type="chain" id="PRO_5047400541" description="RidA family protein" evidence="3">
    <location>
        <begin position="25"/>
        <end position="484"/>
    </location>
</feature>
<dbReference type="InterPro" id="IPR035959">
    <property type="entry name" value="RutC-like_sf"/>
</dbReference>
<dbReference type="CDD" id="cd00448">
    <property type="entry name" value="YjgF_YER057c_UK114_family"/>
    <property type="match status" value="3"/>
</dbReference>
<dbReference type="Gene3D" id="3.30.1330.40">
    <property type="entry name" value="RutC-like"/>
    <property type="match status" value="3"/>
</dbReference>
<evidence type="ECO:0000256" key="2">
    <source>
        <dbReference type="SAM" id="MobiDB-lite"/>
    </source>
</evidence>
<feature type="region of interest" description="Disordered" evidence="2">
    <location>
        <begin position="321"/>
        <end position="344"/>
    </location>
</feature>
<accession>A0ABQ2L9A2</accession>
<reference evidence="5" key="1">
    <citation type="journal article" date="2019" name="Int. J. Syst. Evol. Microbiol.">
        <title>The Global Catalogue of Microorganisms (GCM) 10K type strain sequencing project: providing services to taxonomists for standard genome sequencing and annotation.</title>
        <authorList>
            <consortium name="The Broad Institute Genomics Platform"/>
            <consortium name="The Broad Institute Genome Sequencing Center for Infectious Disease"/>
            <person name="Wu L."/>
            <person name="Ma J."/>
        </authorList>
    </citation>
    <scope>NUCLEOTIDE SEQUENCE [LARGE SCALE GENOMIC DNA]</scope>
    <source>
        <strain evidence="5">CGMCC 1.6964</strain>
    </source>
</reference>
<comment type="similarity">
    <text evidence="1">Belongs to the RutC family.</text>
</comment>
<dbReference type="Pfam" id="PF01042">
    <property type="entry name" value="Ribonuc_L-PSP"/>
    <property type="match status" value="3"/>
</dbReference>
<evidence type="ECO:0000256" key="3">
    <source>
        <dbReference type="SAM" id="SignalP"/>
    </source>
</evidence>
<evidence type="ECO:0008006" key="6">
    <source>
        <dbReference type="Google" id="ProtNLM"/>
    </source>
</evidence>
<evidence type="ECO:0000313" key="5">
    <source>
        <dbReference type="Proteomes" id="UP000606653"/>
    </source>
</evidence>
<gene>
    <name evidence="4" type="ORF">GCM10010969_32240</name>
</gene>
<dbReference type="Proteomes" id="UP000606653">
    <property type="component" value="Unassembled WGS sequence"/>
</dbReference>
<keyword evidence="5" id="KW-1185">Reference proteome</keyword>